<feature type="region of interest" description="Disordered" evidence="4">
    <location>
        <begin position="1"/>
        <end position="130"/>
    </location>
</feature>
<dbReference type="Pfam" id="PF02854">
    <property type="entry name" value="MIF4G"/>
    <property type="match status" value="1"/>
</dbReference>
<name>A0ABR4AIX0_9LECA</name>
<comment type="caution">
    <text evidence="6">The sequence shown here is derived from an EMBL/GenBank/DDBJ whole genome shotgun (WGS) entry which is preliminary data.</text>
</comment>
<dbReference type="SMART" id="SM00544">
    <property type="entry name" value="MA3"/>
    <property type="match status" value="1"/>
</dbReference>
<feature type="compositionally biased region" description="Basic residues" evidence="4">
    <location>
        <begin position="30"/>
        <end position="68"/>
    </location>
</feature>
<keyword evidence="7" id="KW-1185">Reference proteome</keyword>
<dbReference type="EMBL" id="JBEFKJ010000006">
    <property type="protein sequence ID" value="KAL2045718.1"/>
    <property type="molecule type" value="Genomic_DNA"/>
</dbReference>
<evidence type="ECO:0000313" key="6">
    <source>
        <dbReference type="EMBL" id="KAL2045718.1"/>
    </source>
</evidence>
<dbReference type="SMART" id="SM00543">
    <property type="entry name" value="MIF4G"/>
    <property type="match status" value="1"/>
</dbReference>
<dbReference type="SUPFAM" id="SSF48371">
    <property type="entry name" value="ARM repeat"/>
    <property type="match status" value="1"/>
</dbReference>
<organism evidence="6 7">
    <name type="scientific">Stereocaulon virgatum</name>
    <dbReference type="NCBI Taxonomy" id="373712"/>
    <lineage>
        <taxon>Eukaryota</taxon>
        <taxon>Fungi</taxon>
        <taxon>Dikarya</taxon>
        <taxon>Ascomycota</taxon>
        <taxon>Pezizomycotina</taxon>
        <taxon>Lecanoromycetes</taxon>
        <taxon>OSLEUM clade</taxon>
        <taxon>Lecanoromycetidae</taxon>
        <taxon>Lecanorales</taxon>
        <taxon>Lecanorineae</taxon>
        <taxon>Stereocaulaceae</taxon>
        <taxon>Stereocaulon</taxon>
    </lineage>
</organism>
<evidence type="ECO:0000313" key="7">
    <source>
        <dbReference type="Proteomes" id="UP001590950"/>
    </source>
</evidence>
<feature type="domain" description="MI" evidence="5">
    <location>
        <begin position="613"/>
        <end position="743"/>
    </location>
</feature>
<accession>A0ABR4AIX0</accession>
<protein>
    <recommendedName>
        <fullName evidence="5">MI domain-containing protein</fullName>
    </recommendedName>
</protein>
<feature type="compositionally biased region" description="Acidic residues" evidence="4">
    <location>
        <begin position="230"/>
        <end position="248"/>
    </location>
</feature>
<dbReference type="Proteomes" id="UP001590950">
    <property type="component" value="Unassembled WGS sequence"/>
</dbReference>
<dbReference type="PANTHER" id="PTHR18034">
    <property type="entry name" value="CELL CYCLE CONTROL PROTEIN CWF22-RELATED"/>
    <property type="match status" value="1"/>
</dbReference>
<evidence type="ECO:0000256" key="2">
    <source>
        <dbReference type="ARBA" id="ARBA00006856"/>
    </source>
</evidence>
<reference evidence="6 7" key="1">
    <citation type="submission" date="2024-09" db="EMBL/GenBank/DDBJ databases">
        <title>Rethinking Asexuality: The Enigmatic Case of Functional Sexual Genes in Lepraria (Stereocaulaceae).</title>
        <authorList>
            <person name="Doellman M."/>
            <person name="Sun Y."/>
            <person name="Barcenas-Pena A."/>
            <person name="Lumbsch H.T."/>
            <person name="Grewe F."/>
        </authorList>
    </citation>
    <scope>NUCLEOTIDE SEQUENCE [LARGE SCALE GENOMIC DNA]</scope>
    <source>
        <strain evidence="6 7">Mercado 3170</strain>
    </source>
</reference>
<gene>
    <name evidence="6" type="ORF">N7G274_002149</name>
</gene>
<feature type="region of interest" description="Disordered" evidence="4">
    <location>
        <begin position="179"/>
        <end position="198"/>
    </location>
</feature>
<evidence type="ECO:0000256" key="4">
    <source>
        <dbReference type="SAM" id="MobiDB-lite"/>
    </source>
</evidence>
<proteinExistence type="inferred from homology"/>
<evidence type="ECO:0000256" key="3">
    <source>
        <dbReference type="ARBA" id="ARBA00023242"/>
    </source>
</evidence>
<dbReference type="Gene3D" id="1.25.40.180">
    <property type="match status" value="1"/>
</dbReference>
<sequence>MRQPAPNALRLPRQLRDELGVSDVNYNDPRKRRGGPTKRKEQRKAARVGKRSSHASAHSARRIKTRLKHDHEEDRPKIQIVVAQPQTKATSAHPRAPKSILEISKSDTQAREASNYEKTAFPPPSANISRGVRDKLAEDDAEITALEKALGVKGKKLPKSFVDDGLDDLLDGIEEAAEFRPDKRKRSESEEWLKTKRQKDTVGITYAEVLDGNSTTGREGSIGESVSDGLSEDDGELTEDSGAEEDDGFASFEGKDEYPSKYVRTKDKRENPYVAPVTWPTPMKEGKYIPPSLRSKELKGSEDLSQLQRQTQGLLNRLSEANLSSIVNDIEKLFRDHPRQYVSTTLLDLLMGLLSDPTSLQDTFIILHAGFIAAVYKVSGFDFGAQAVERIYKEFVQYYDPDADHENMGKRPSNLIRLLAELYNFQVISCNLIYDFVRLFLDKLSESNTELLLRIVRNSGPQLRHDDPLSLKNILLQLQKALASAGEENLSVRTKFMVETLNNLKNNRMKTGIAASTITSEHTIRMKKTLGSLNQRNIRASEPLRVGLKDLQDTDRRGKWWLIRASYKGDATSRETQEEQLSTKQHLNEDDLAMKEVGADLARLAKEQRMNTDVRRSIFVAIMSSTDFNDAYVRLMKLGLKRSQELEIPKVLIHCAGAEKIYNPFYTFLSRRVCSDKKLKRAFQFSLWDAFKRMGEGENEPEDQENEEEGKLGLRSIVNLARMFGVLVAEGGLSVGILKNLNLAYLQPKIKIFVELMLISAIMHSQQEVEGSRDEKALRDIFLKPKEIPELAGGLHYFLRKVVSKTDIFGSDSDKETVRWGCRVAGNALTAMAS</sequence>
<dbReference type="PANTHER" id="PTHR18034:SF4">
    <property type="entry name" value="NUCLEOLAR MIF4G DOMAIN-CONTAINING PROTEIN 1"/>
    <property type="match status" value="1"/>
</dbReference>
<comment type="similarity">
    <text evidence="2">Belongs to the CWC22 family.</text>
</comment>
<dbReference type="InterPro" id="IPR003891">
    <property type="entry name" value="Initiation_fac_eIF4g_MI"/>
</dbReference>
<evidence type="ECO:0000256" key="1">
    <source>
        <dbReference type="ARBA" id="ARBA00004604"/>
    </source>
</evidence>
<feature type="region of interest" description="Disordered" evidence="4">
    <location>
        <begin position="210"/>
        <end position="262"/>
    </location>
</feature>
<dbReference type="InterPro" id="IPR050781">
    <property type="entry name" value="CWC22_splicing_factor"/>
</dbReference>
<dbReference type="Pfam" id="PF02847">
    <property type="entry name" value="MA3"/>
    <property type="match status" value="1"/>
</dbReference>
<dbReference type="PROSITE" id="PS51366">
    <property type="entry name" value="MI"/>
    <property type="match status" value="1"/>
</dbReference>
<evidence type="ECO:0000259" key="5">
    <source>
        <dbReference type="PROSITE" id="PS51366"/>
    </source>
</evidence>
<dbReference type="InterPro" id="IPR003890">
    <property type="entry name" value="MIF4G-like_typ-3"/>
</dbReference>
<dbReference type="InterPro" id="IPR016024">
    <property type="entry name" value="ARM-type_fold"/>
</dbReference>
<keyword evidence="3" id="KW-0539">Nucleus</keyword>
<feature type="compositionally biased region" description="Basic and acidic residues" evidence="4">
    <location>
        <begin position="253"/>
        <end position="262"/>
    </location>
</feature>
<comment type="subcellular location">
    <subcellularLocation>
        <location evidence="1">Nucleus</location>
        <location evidence="1">Nucleolus</location>
    </subcellularLocation>
</comment>